<dbReference type="PANTHER" id="PTHR21027:SF1">
    <property type="entry name" value="TRNA-SPLICING ENDONUCLEASE SUBUNIT SEN54"/>
    <property type="match status" value="1"/>
</dbReference>
<dbReference type="Proteomes" id="UP001476798">
    <property type="component" value="Unassembled WGS sequence"/>
</dbReference>
<name>A0ABV0P8P7_9TELE</name>
<comment type="caution">
    <text evidence="1">The sequence shown here is derived from an EMBL/GenBank/DDBJ whole genome shotgun (WGS) entry which is preliminary data.</text>
</comment>
<feature type="non-terminal residue" evidence="1">
    <location>
        <position position="1"/>
    </location>
</feature>
<accession>A0ABV0P8P7</accession>
<dbReference type="PANTHER" id="PTHR21027">
    <property type="entry name" value="TRNA-SPLICING ENDONUCLEASE SUBUNIT SEN54"/>
    <property type="match status" value="1"/>
</dbReference>
<protein>
    <submittedName>
        <fullName evidence="1">Uncharacterized protein</fullName>
    </submittedName>
</protein>
<keyword evidence="2" id="KW-1185">Reference proteome</keyword>
<evidence type="ECO:0000313" key="2">
    <source>
        <dbReference type="Proteomes" id="UP001476798"/>
    </source>
</evidence>
<sequence>DHEEKQEAVAGGQTVMADQNKTGIAEKFYNEILSPCELFAARSRSHKIPARGQKDFYPDDSEEQRQRLQQSLDEHWNLIAEERVERLGNLVKATWVPSDQIVELQTPAVRSCYFK</sequence>
<dbReference type="InterPro" id="IPR024337">
    <property type="entry name" value="tRNA_splic_suSen54"/>
</dbReference>
<proteinExistence type="predicted"/>
<dbReference type="EMBL" id="JAHRIO010064184">
    <property type="protein sequence ID" value="MEQ2179821.1"/>
    <property type="molecule type" value="Genomic_DNA"/>
</dbReference>
<organism evidence="1 2">
    <name type="scientific">Goodea atripinnis</name>
    <dbReference type="NCBI Taxonomy" id="208336"/>
    <lineage>
        <taxon>Eukaryota</taxon>
        <taxon>Metazoa</taxon>
        <taxon>Chordata</taxon>
        <taxon>Craniata</taxon>
        <taxon>Vertebrata</taxon>
        <taxon>Euteleostomi</taxon>
        <taxon>Actinopterygii</taxon>
        <taxon>Neopterygii</taxon>
        <taxon>Teleostei</taxon>
        <taxon>Neoteleostei</taxon>
        <taxon>Acanthomorphata</taxon>
        <taxon>Ovalentaria</taxon>
        <taxon>Atherinomorphae</taxon>
        <taxon>Cyprinodontiformes</taxon>
        <taxon>Goodeidae</taxon>
        <taxon>Goodea</taxon>
    </lineage>
</organism>
<reference evidence="1 2" key="1">
    <citation type="submission" date="2021-06" db="EMBL/GenBank/DDBJ databases">
        <authorList>
            <person name="Palmer J.M."/>
        </authorList>
    </citation>
    <scope>NUCLEOTIDE SEQUENCE [LARGE SCALE GENOMIC DNA]</scope>
    <source>
        <strain evidence="1 2">GA_2019</strain>
        <tissue evidence="1">Muscle</tissue>
    </source>
</reference>
<evidence type="ECO:0000313" key="1">
    <source>
        <dbReference type="EMBL" id="MEQ2179821.1"/>
    </source>
</evidence>
<gene>
    <name evidence="1" type="ORF">GOODEAATRI_029123</name>
</gene>